<dbReference type="Pfam" id="PF13377">
    <property type="entry name" value="Peripla_BP_3"/>
    <property type="match status" value="1"/>
</dbReference>
<evidence type="ECO:0000259" key="5">
    <source>
        <dbReference type="PROSITE" id="PS50932"/>
    </source>
</evidence>
<dbReference type="PANTHER" id="PTHR30146:SF109">
    <property type="entry name" value="HTH-TYPE TRANSCRIPTIONAL REGULATOR GALS"/>
    <property type="match status" value="1"/>
</dbReference>
<name>A0ABV9IAT8_9DEIO</name>
<evidence type="ECO:0000256" key="3">
    <source>
        <dbReference type="ARBA" id="ARBA00023163"/>
    </source>
</evidence>
<dbReference type="PANTHER" id="PTHR30146">
    <property type="entry name" value="LACI-RELATED TRANSCRIPTIONAL REPRESSOR"/>
    <property type="match status" value="1"/>
</dbReference>
<dbReference type="CDD" id="cd01392">
    <property type="entry name" value="HTH_LacI"/>
    <property type="match status" value="1"/>
</dbReference>
<dbReference type="Proteomes" id="UP001595952">
    <property type="component" value="Unassembled WGS sequence"/>
</dbReference>
<comment type="caution">
    <text evidence="6">The sequence shown here is derived from an EMBL/GenBank/DDBJ whole genome shotgun (WGS) entry which is preliminary data.</text>
</comment>
<evidence type="ECO:0000256" key="1">
    <source>
        <dbReference type="ARBA" id="ARBA00023015"/>
    </source>
</evidence>
<proteinExistence type="predicted"/>
<keyword evidence="7" id="KW-1185">Reference proteome</keyword>
<accession>A0ABV9IAT8</accession>
<dbReference type="EMBL" id="JBHSEI010000005">
    <property type="protein sequence ID" value="MFC4638405.1"/>
    <property type="molecule type" value="Genomic_DNA"/>
</dbReference>
<gene>
    <name evidence="6" type="ORF">ACFO0D_08605</name>
</gene>
<dbReference type="InterPro" id="IPR028082">
    <property type="entry name" value="Peripla_BP_I"/>
</dbReference>
<dbReference type="PROSITE" id="PS00356">
    <property type="entry name" value="HTH_LACI_1"/>
    <property type="match status" value="1"/>
</dbReference>
<dbReference type="RefSeq" id="WP_380061411.1">
    <property type="nucleotide sequence ID" value="NZ_JBHSEI010000005.1"/>
</dbReference>
<dbReference type="PRINTS" id="PR00036">
    <property type="entry name" value="HTHLACI"/>
</dbReference>
<dbReference type="SUPFAM" id="SSF47413">
    <property type="entry name" value="lambda repressor-like DNA-binding domains"/>
    <property type="match status" value="1"/>
</dbReference>
<evidence type="ECO:0000313" key="7">
    <source>
        <dbReference type="Proteomes" id="UP001595952"/>
    </source>
</evidence>
<dbReference type="InterPro" id="IPR046335">
    <property type="entry name" value="LacI/GalR-like_sensor"/>
</dbReference>
<dbReference type="Pfam" id="PF00356">
    <property type="entry name" value="LacI"/>
    <property type="match status" value="1"/>
</dbReference>
<dbReference type="InterPro" id="IPR010982">
    <property type="entry name" value="Lambda_DNA-bd_dom_sf"/>
</dbReference>
<dbReference type="CDD" id="cd06267">
    <property type="entry name" value="PBP1_LacI_sugar_binding-like"/>
    <property type="match status" value="1"/>
</dbReference>
<organism evidence="6 7">
    <name type="scientific">Deinococcus hohokamensis</name>
    <dbReference type="NCBI Taxonomy" id="309883"/>
    <lineage>
        <taxon>Bacteria</taxon>
        <taxon>Thermotogati</taxon>
        <taxon>Deinococcota</taxon>
        <taxon>Deinococci</taxon>
        <taxon>Deinococcales</taxon>
        <taxon>Deinococcaceae</taxon>
        <taxon>Deinococcus</taxon>
    </lineage>
</organism>
<dbReference type="SUPFAM" id="SSF53822">
    <property type="entry name" value="Periplasmic binding protein-like I"/>
    <property type="match status" value="1"/>
</dbReference>
<sequence length="352" mass="37193">MADLLLAVTLADVARVAGVSKMTVSNVINNKPGMKEGTRARVQQAIERTGYVVNPAARALAGRRSNLIGVLTPRLNWPFVSEVLHGASLTAEAAGLNLAIFTTASSPALEREQATLLRTLADGVLLVIPSADEHPIFGETVPVVTLGATGQRTVQVDNYAGAALATRHLLELGHRRVAHVRGKHTALRDATEREAGFCASLHAAGVPVRPAYLMDGEFSEEGGERAARHLLSLPEPPTAIFAANDRSAIGVLRAAAALGRRVPHDLSVVGFDDIHAASVTDPPLTTIRQPLVQMGQRAAEVLIDLIRGAPPQNDHVVFPATLVVRQSTAPPLPGPADSPAHPGPRWEVRVSP</sequence>
<feature type="domain" description="HTH lacI-type" evidence="5">
    <location>
        <begin position="8"/>
        <end position="62"/>
    </location>
</feature>
<dbReference type="GO" id="GO:0003677">
    <property type="term" value="F:DNA binding"/>
    <property type="evidence" value="ECO:0007669"/>
    <property type="project" value="UniProtKB-KW"/>
</dbReference>
<evidence type="ECO:0000313" key="6">
    <source>
        <dbReference type="EMBL" id="MFC4638405.1"/>
    </source>
</evidence>
<dbReference type="InterPro" id="IPR000843">
    <property type="entry name" value="HTH_LacI"/>
</dbReference>
<evidence type="ECO:0000256" key="2">
    <source>
        <dbReference type="ARBA" id="ARBA00023125"/>
    </source>
</evidence>
<dbReference type="PROSITE" id="PS50932">
    <property type="entry name" value="HTH_LACI_2"/>
    <property type="match status" value="1"/>
</dbReference>
<feature type="region of interest" description="Disordered" evidence="4">
    <location>
        <begin position="328"/>
        <end position="352"/>
    </location>
</feature>
<protein>
    <submittedName>
        <fullName evidence="6">LacI family DNA-binding transcriptional regulator</fullName>
    </submittedName>
</protein>
<reference evidence="7" key="1">
    <citation type="journal article" date="2019" name="Int. J. Syst. Evol. Microbiol.">
        <title>The Global Catalogue of Microorganisms (GCM) 10K type strain sequencing project: providing services to taxonomists for standard genome sequencing and annotation.</title>
        <authorList>
            <consortium name="The Broad Institute Genomics Platform"/>
            <consortium name="The Broad Institute Genome Sequencing Center for Infectious Disease"/>
            <person name="Wu L."/>
            <person name="Ma J."/>
        </authorList>
    </citation>
    <scope>NUCLEOTIDE SEQUENCE [LARGE SCALE GENOMIC DNA]</scope>
    <source>
        <strain evidence="7">CCUG 55995</strain>
    </source>
</reference>
<keyword evidence="1" id="KW-0805">Transcription regulation</keyword>
<keyword evidence="3" id="KW-0804">Transcription</keyword>
<dbReference type="Gene3D" id="1.10.260.40">
    <property type="entry name" value="lambda repressor-like DNA-binding domains"/>
    <property type="match status" value="1"/>
</dbReference>
<evidence type="ECO:0000256" key="4">
    <source>
        <dbReference type="SAM" id="MobiDB-lite"/>
    </source>
</evidence>
<dbReference type="Gene3D" id="3.40.50.2300">
    <property type="match status" value="2"/>
</dbReference>
<keyword evidence="2 6" id="KW-0238">DNA-binding</keyword>
<dbReference type="SMART" id="SM00354">
    <property type="entry name" value="HTH_LACI"/>
    <property type="match status" value="1"/>
</dbReference>